<feature type="active site" description="Schiff-base intermediate with substrate" evidence="4">
    <location>
        <position position="171"/>
    </location>
</feature>
<evidence type="ECO:0000256" key="4">
    <source>
        <dbReference type="PIRSR" id="PIRSR001365-1"/>
    </source>
</evidence>
<dbReference type="InterPro" id="IPR002220">
    <property type="entry name" value="DapA-like"/>
</dbReference>
<dbReference type="CDD" id="cd00408">
    <property type="entry name" value="DHDPS-like"/>
    <property type="match status" value="1"/>
</dbReference>
<dbReference type="GO" id="GO:0008747">
    <property type="term" value="F:N-acetylneuraminate lyase activity"/>
    <property type="evidence" value="ECO:0007669"/>
    <property type="project" value="UniProtKB-EC"/>
</dbReference>
<sequence>MKILIPGRIIVKKFVGLSAFPLTPLFQDQVDESALIGLVKRLRCAGVDSIAVLGSTGSYMYLNRSERARVAQLAVEHAANVPVIVGVGAMRTSQVLEHIDDAVAAGAKGLLLAPVGYQKLGDQEVLDLFRAATEHSDLPVIVYDNPGTTHFTFSNDLYARIAQIPGIASIKIPGVPEDPIKAKEHVDAIRRILPPHVSIGVSGDSSGAAGLIAGCDAWYTAVGGTIPQPMLEITRAAQSGDALRAVEISQSLEPLWSLFSKFGGSLRISAAIAEYFELVEANCLPLPVQGLNSEQREELVKVLGQLGLDEKLGHQANTGK</sequence>
<dbReference type="PRINTS" id="PR00146">
    <property type="entry name" value="DHPICSNTHASE"/>
</dbReference>
<evidence type="ECO:0000313" key="6">
    <source>
        <dbReference type="EMBL" id="XAO47416.1"/>
    </source>
</evidence>
<dbReference type="Gene3D" id="3.20.20.70">
    <property type="entry name" value="Aldolase class I"/>
    <property type="match status" value="1"/>
</dbReference>
<keyword evidence="7" id="KW-1185">Reference proteome</keyword>
<organism evidence="6 7">
    <name type="scientific">Glutamicibacter ectropisis</name>
    <dbReference type="NCBI Taxonomy" id="3046593"/>
    <lineage>
        <taxon>Bacteria</taxon>
        <taxon>Bacillati</taxon>
        <taxon>Actinomycetota</taxon>
        <taxon>Actinomycetes</taxon>
        <taxon>Micrococcales</taxon>
        <taxon>Micrococcaceae</taxon>
        <taxon>Glutamicibacter</taxon>
    </lineage>
</organism>
<evidence type="ECO:0000256" key="3">
    <source>
        <dbReference type="PIRNR" id="PIRNR001365"/>
    </source>
</evidence>
<dbReference type="InterPro" id="IPR013785">
    <property type="entry name" value="Aldolase_TIM"/>
</dbReference>
<dbReference type="GO" id="GO:0008840">
    <property type="term" value="F:4-hydroxy-tetrahydrodipicolinate synthase activity"/>
    <property type="evidence" value="ECO:0007669"/>
    <property type="project" value="UniProtKB-EC"/>
</dbReference>
<dbReference type="EC" id="4.2.1.41" evidence="6"/>
<evidence type="ECO:0000256" key="1">
    <source>
        <dbReference type="ARBA" id="ARBA00007592"/>
    </source>
</evidence>
<proteinExistence type="inferred from homology"/>
<dbReference type="PANTHER" id="PTHR12128:SF66">
    <property type="entry name" value="4-HYDROXY-2-OXOGLUTARATE ALDOLASE, MITOCHONDRIAL"/>
    <property type="match status" value="1"/>
</dbReference>
<dbReference type="PANTHER" id="PTHR12128">
    <property type="entry name" value="DIHYDRODIPICOLINATE SYNTHASE"/>
    <property type="match status" value="1"/>
</dbReference>
<dbReference type="RefSeq" id="WP_345474435.1">
    <property type="nucleotide sequence ID" value="NZ_CP125942.1"/>
</dbReference>
<accession>A0AAU6WJJ5</accession>
<evidence type="ECO:0000313" key="7">
    <source>
        <dbReference type="Proteomes" id="UP001486888"/>
    </source>
</evidence>
<dbReference type="Pfam" id="PF00701">
    <property type="entry name" value="DHDPS"/>
    <property type="match status" value="1"/>
</dbReference>
<dbReference type="SUPFAM" id="SSF51569">
    <property type="entry name" value="Aldolase"/>
    <property type="match status" value="1"/>
</dbReference>
<dbReference type="AlphaFoldDB" id="A0AAU6WJJ5"/>
<gene>
    <name evidence="6" type="ORF">QMQ05_07880</name>
</gene>
<dbReference type="SMART" id="SM01130">
    <property type="entry name" value="DHDPS"/>
    <property type="match status" value="1"/>
</dbReference>
<reference evidence="6 7" key="1">
    <citation type="submission" date="2023-05" db="EMBL/GenBank/DDBJ databases">
        <title>Glutamicibacter sp. B1, complete genome.</title>
        <authorList>
            <person name="Long Y.H."/>
            <person name="Fang T."/>
            <person name="Li X.Y."/>
        </authorList>
    </citation>
    <scope>NUCLEOTIDE SEQUENCE [LARGE SCALE GENOMIC DNA]</scope>
    <source>
        <strain evidence="6 7">B1</strain>
    </source>
</reference>
<feature type="active site" description="Proton donor/acceptor" evidence="4">
    <location>
        <position position="143"/>
    </location>
</feature>
<keyword evidence="2 3" id="KW-0456">Lyase</keyword>
<feature type="binding site" evidence="5">
    <location>
        <position position="56"/>
    </location>
    <ligand>
        <name>pyruvate</name>
        <dbReference type="ChEBI" id="CHEBI:15361"/>
    </ligand>
</feature>
<protein>
    <submittedName>
        <fullName evidence="6">Dihydrodipicolinate synthase family protein</fullName>
        <ecNumber evidence="6">4.1.3.3</ecNumber>
        <ecNumber evidence="6">4.2.1.41</ecNumber>
        <ecNumber evidence="6">4.3.3.7</ecNumber>
    </submittedName>
</protein>
<dbReference type="GO" id="GO:0047448">
    <property type="term" value="F:5-dehydro-4-deoxyglucarate dehydratase activity"/>
    <property type="evidence" value="ECO:0007669"/>
    <property type="project" value="UniProtKB-EC"/>
</dbReference>
<comment type="similarity">
    <text evidence="1 3">Belongs to the DapA family.</text>
</comment>
<evidence type="ECO:0000256" key="5">
    <source>
        <dbReference type="PIRSR" id="PIRSR001365-2"/>
    </source>
</evidence>
<dbReference type="PIRSF" id="PIRSF001365">
    <property type="entry name" value="DHDPS"/>
    <property type="match status" value="1"/>
</dbReference>
<name>A0AAU6WJJ5_9MICC</name>
<evidence type="ECO:0000256" key="2">
    <source>
        <dbReference type="ARBA" id="ARBA00023239"/>
    </source>
</evidence>
<dbReference type="Proteomes" id="UP001486888">
    <property type="component" value="Chromosome"/>
</dbReference>
<dbReference type="EC" id="4.3.3.7" evidence="6"/>
<dbReference type="EMBL" id="CP125942">
    <property type="protein sequence ID" value="XAO47416.1"/>
    <property type="molecule type" value="Genomic_DNA"/>
</dbReference>
<dbReference type="EC" id="4.1.3.3" evidence="6"/>
<dbReference type="KEGG" id="gey:QMQ05_07880"/>